<keyword evidence="3" id="KW-1185">Reference proteome</keyword>
<dbReference type="GO" id="GO:0016787">
    <property type="term" value="F:hydrolase activity"/>
    <property type="evidence" value="ECO:0007669"/>
    <property type="project" value="UniProtKB-KW"/>
</dbReference>
<sequence length="280" mass="30286">MPHLLDTHYHLDFLSGAADYRAFLKAAVAAGIEVVAQTLTPSAFVRLRNELQSVTETGASLPRCALGFHPWFIENDAHADAELQVFAGAVRQTRFIGEIGLDFAPARLSATPAALQQRVLREVLTAVGDASAQANERAPYVLSIHAVRAASDVLDLLDAAGTWDQHVAPVFHWFSGTSDELTRLIRSGGFISVNPRMLASKRGRAYVAQVPADRLLLESDLPDAPIAADTSDASQDAVVREISHLRESLHQTRTTLQGLCGPDVLDQINATSTKLFDMPS</sequence>
<evidence type="ECO:0000313" key="3">
    <source>
        <dbReference type="Proteomes" id="UP001597453"/>
    </source>
</evidence>
<protein>
    <submittedName>
        <fullName evidence="2">TatD family hydrolase</fullName>
    </submittedName>
</protein>
<comment type="caution">
    <text evidence="2">The sequence shown here is derived from an EMBL/GenBank/DDBJ whole genome shotgun (WGS) entry which is preliminary data.</text>
</comment>
<reference evidence="3" key="1">
    <citation type="journal article" date="2019" name="Int. J. Syst. Evol. Microbiol.">
        <title>The Global Catalogue of Microorganisms (GCM) 10K type strain sequencing project: providing services to taxonomists for standard genome sequencing and annotation.</title>
        <authorList>
            <consortium name="The Broad Institute Genomics Platform"/>
            <consortium name="The Broad Institute Genome Sequencing Center for Infectious Disease"/>
            <person name="Wu L."/>
            <person name="Ma J."/>
        </authorList>
    </citation>
    <scope>NUCLEOTIDE SEQUENCE [LARGE SCALE GENOMIC DNA]</scope>
    <source>
        <strain evidence="3">TISTR 1511</strain>
    </source>
</reference>
<accession>A0ABW5RHJ7</accession>
<dbReference type="SUPFAM" id="SSF51556">
    <property type="entry name" value="Metallo-dependent hydrolases"/>
    <property type="match status" value="1"/>
</dbReference>
<keyword evidence="1 2" id="KW-0378">Hydrolase</keyword>
<dbReference type="Pfam" id="PF01026">
    <property type="entry name" value="TatD_DNase"/>
    <property type="match status" value="1"/>
</dbReference>
<dbReference type="PROSITE" id="PS01137">
    <property type="entry name" value="TATD_1"/>
    <property type="match status" value="1"/>
</dbReference>
<proteinExistence type="predicted"/>
<dbReference type="InterPro" id="IPR001130">
    <property type="entry name" value="TatD-like"/>
</dbReference>
<dbReference type="Proteomes" id="UP001597453">
    <property type="component" value="Unassembled WGS sequence"/>
</dbReference>
<dbReference type="Gene3D" id="3.20.20.140">
    <property type="entry name" value="Metal-dependent hydrolases"/>
    <property type="match status" value="1"/>
</dbReference>
<name>A0ABW5RHJ7_9MICO</name>
<dbReference type="EMBL" id="JBHUNF010000001">
    <property type="protein sequence ID" value="MFD2674106.1"/>
    <property type="molecule type" value="Genomic_DNA"/>
</dbReference>
<dbReference type="PANTHER" id="PTHR46124:SF3">
    <property type="entry name" value="HYDROLASE"/>
    <property type="match status" value="1"/>
</dbReference>
<dbReference type="PANTHER" id="PTHR46124">
    <property type="entry name" value="D-AMINOACYL-TRNA DEACYLASE"/>
    <property type="match status" value="1"/>
</dbReference>
<dbReference type="InterPro" id="IPR032466">
    <property type="entry name" value="Metal_Hydrolase"/>
</dbReference>
<organism evidence="2 3">
    <name type="scientific">Gulosibacter bifidus</name>
    <dbReference type="NCBI Taxonomy" id="272239"/>
    <lineage>
        <taxon>Bacteria</taxon>
        <taxon>Bacillati</taxon>
        <taxon>Actinomycetota</taxon>
        <taxon>Actinomycetes</taxon>
        <taxon>Micrococcales</taxon>
        <taxon>Microbacteriaceae</taxon>
        <taxon>Gulosibacter</taxon>
    </lineage>
</organism>
<evidence type="ECO:0000256" key="1">
    <source>
        <dbReference type="ARBA" id="ARBA00022801"/>
    </source>
</evidence>
<dbReference type="InterPro" id="IPR018228">
    <property type="entry name" value="DNase_TatD-rel_CS"/>
</dbReference>
<gene>
    <name evidence="2" type="ORF">ACFSUQ_02155</name>
</gene>
<evidence type="ECO:0000313" key="2">
    <source>
        <dbReference type="EMBL" id="MFD2674106.1"/>
    </source>
</evidence>
<dbReference type="RefSeq" id="WP_066054579.1">
    <property type="nucleotide sequence ID" value="NZ_JBHUNF010000001.1"/>
</dbReference>